<keyword evidence="3" id="KW-1003">Cell membrane</keyword>
<sequence length="159" mass="16899">MSISTIYILVAAGLLVFSFIKNREKTTKALMVAGRVALMVLPVLLFVFVLMGILEVFVPREVFTSLLGSGHGVLGIVLGELLGVFALIEPAAVFPFAGFLHQSGASYGAVVGFVMSAILIGIVTLPLEIQQFGARFTITRNVVALLLIFGLGLVFMVAL</sequence>
<proteinExistence type="inferred from homology"/>
<feature type="transmembrane region" description="Helical" evidence="7">
    <location>
        <begin position="107"/>
        <end position="126"/>
    </location>
</feature>
<keyword evidence="6 7" id="KW-0472">Membrane</keyword>
<feature type="transmembrane region" description="Helical" evidence="7">
    <location>
        <begin position="29"/>
        <end position="53"/>
    </location>
</feature>
<organism evidence="8">
    <name type="scientific">uncultured spirochete</name>
    <dbReference type="NCBI Taxonomy" id="156406"/>
    <lineage>
        <taxon>Bacteria</taxon>
        <taxon>Pseudomonadati</taxon>
        <taxon>Spirochaetota</taxon>
        <taxon>Spirochaetia</taxon>
        <taxon>Spirochaetales</taxon>
        <taxon>environmental samples</taxon>
    </lineage>
</organism>
<gene>
    <name evidence="8" type="ORF">SPIROBIBN47_210086</name>
</gene>
<keyword evidence="4 7" id="KW-0812">Transmembrane</keyword>
<dbReference type="GO" id="GO:0005886">
    <property type="term" value="C:plasma membrane"/>
    <property type="evidence" value="ECO:0007669"/>
    <property type="project" value="UniProtKB-SubCell"/>
</dbReference>
<evidence type="ECO:0000256" key="5">
    <source>
        <dbReference type="ARBA" id="ARBA00022989"/>
    </source>
</evidence>
<feature type="transmembrane region" description="Helical" evidence="7">
    <location>
        <begin position="138"/>
        <end position="158"/>
    </location>
</feature>
<evidence type="ECO:0000256" key="6">
    <source>
        <dbReference type="ARBA" id="ARBA00023136"/>
    </source>
</evidence>
<accession>A0A3P3XIL8</accession>
<evidence type="ECO:0000256" key="3">
    <source>
        <dbReference type="ARBA" id="ARBA00022475"/>
    </source>
</evidence>
<evidence type="ECO:0000256" key="4">
    <source>
        <dbReference type="ARBA" id="ARBA00022692"/>
    </source>
</evidence>
<protein>
    <recommendedName>
        <fullName evidence="9">Permease</fullName>
    </recommendedName>
</protein>
<dbReference type="InterPro" id="IPR005524">
    <property type="entry name" value="DUF318"/>
</dbReference>
<name>A0A3P3XIL8_9SPIR</name>
<keyword evidence="5 7" id="KW-1133">Transmembrane helix</keyword>
<evidence type="ECO:0008006" key="9">
    <source>
        <dbReference type="Google" id="ProtNLM"/>
    </source>
</evidence>
<comment type="subcellular location">
    <subcellularLocation>
        <location evidence="1">Cell membrane</location>
        <topology evidence="1">Multi-pass membrane protein</topology>
    </subcellularLocation>
</comment>
<evidence type="ECO:0000256" key="7">
    <source>
        <dbReference type="SAM" id="Phobius"/>
    </source>
</evidence>
<feature type="transmembrane region" description="Helical" evidence="7">
    <location>
        <begin position="73"/>
        <end position="100"/>
    </location>
</feature>
<comment type="similarity">
    <text evidence="2">Belongs to the UPF0718 family.</text>
</comment>
<evidence type="ECO:0000256" key="1">
    <source>
        <dbReference type="ARBA" id="ARBA00004651"/>
    </source>
</evidence>
<dbReference type="AlphaFoldDB" id="A0A3P3XIL8"/>
<evidence type="ECO:0000256" key="2">
    <source>
        <dbReference type="ARBA" id="ARBA00006386"/>
    </source>
</evidence>
<reference evidence="8" key="1">
    <citation type="submission" date="2017-02" db="EMBL/GenBank/DDBJ databases">
        <authorList>
            <person name="Regsiter A."/>
            <person name="William W."/>
        </authorList>
    </citation>
    <scope>NUCLEOTIDE SEQUENCE</scope>
    <source>
        <strain evidence="8">Bib</strain>
    </source>
</reference>
<feature type="transmembrane region" description="Helical" evidence="7">
    <location>
        <begin position="6"/>
        <end position="22"/>
    </location>
</feature>
<dbReference type="EMBL" id="FWDM01000014">
    <property type="protein sequence ID" value="SLM11815.1"/>
    <property type="molecule type" value="Genomic_DNA"/>
</dbReference>
<evidence type="ECO:0000313" key="8">
    <source>
        <dbReference type="EMBL" id="SLM11815.1"/>
    </source>
</evidence>
<dbReference type="Pfam" id="PF03773">
    <property type="entry name" value="ArsP_1"/>
    <property type="match status" value="1"/>
</dbReference>